<reference evidence="1 2" key="1">
    <citation type="submission" date="2019-03" db="EMBL/GenBank/DDBJ databases">
        <authorList>
            <person name="Nijsse B."/>
        </authorList>
    </citation>
    <scope>NUCLEOTIDE SEQUENCE [LARGE SCALE GENOMIC DNA]</scope>
    <source>
        <strain evidence="1">Desulfoluna butyratoxydans MSL71</strain>
    </source>
</reference>
<dbReference type="Pfam" id="PF00071">
    <property type="entry name" value="Ras"/>
    <property type="match status" value="1"/>
</dbReference>
<dbReference type="InterPro" id="IPR027417">
    <property type="entry name" value="P-loop_NTPase"/>
</dbReference>
<dbReference type="AlphaFoldDB" id="A0A4U8YTJ1"/>
<organism evidence="1 2">
    <name type="scientific">Desulfoluna butyratoxydans</name>
    <dbReference type="NCBI Taxonomy" id="231438"/>
    <lineage>
        <taxon>Bacteria</taxon>
        <taxon>Pseudomonadati</taxon>
        <taxon>Thermodesulfobacteriota</taxon>
        <taxon>Desulfobacteria</taxon>
        <taxon>Desulfobacterales</taxon>
        <taxon>Desulfolunaceae</taxon>
        <taxon>Desulfoluna</taxon>
    </lineage>
</organism>
<proteinExistence type="predicted"/>
<dbReference type="GO" id="GO:0003924">
    <property type="term" value="F:GTPase activity"/>
    <property type="evidence" value="ECO:0007669"/>
    <property type="project" value="InterPro"/>
</dbReference>
<dbReference type="CDD" id="cd00882">
    <property type="entry name" value="Ras_like_GTPase"/>
    <property type="match status" value="1"/>
</dbReference>
<sequence length="206" mass="23421">MALINPKKREVQVKIVYYGPGRGGKTTNLEYINEKFRSRIKSEMVTVKTYNDRTLFFDFLPFDIGMIKGYTIKVQFYTVPGQVKYNATRKLVLRGVDGIVFVADSMTLRQEMNIRSLENLAENLVSFNKNIETIPLVMQYNKRDLESEGIPVLPVEVMEKDLNTSLKAPYYTASAVNGDNVAVTMKRIISMTVMSIREKLELGGSV</sequence>
<dbReference type="RefSeq" id="WP_180144918.1">
    <property type="nucleotide sequence ID" value="NZ_CAADHO010000010.1"/>
</dbReference>
<name>A0A4U8YTJ1_9BACT</name>
<protein>
    <submittedName>
        <fullName evidence="1">Small gtpase superfamily</fullName>
    </submittedName>
</protein>
<evidence type="ECO:0000313" key="1">
    <source>
        <dbReference type="EMBL" id="VFQ46689.1"/>
    </source>
</evidence>
<dbReference type="GO" id="GO:0005525">
    <property type="term" value="F:GTP binding"/>
    <property type="evidence" value="ECO:0007669"/>
    <property type="project" value="InterPro"/>
</dbReference>
<dbReference type="Gene3D" id="3.40.50.300">
    <property type="entry name" value="P-loop containing nucleotide triphosphate hydrolases"/>
    <property type="match status" value="1"/>
</dbReference>
<accession>A0A4U8YTJ1</accession>
<dbReference type="SUPFAM" id="SSF52540">
    <property type="entry name" value="P-loop containing nucleoside triphosphate hydrolases"/>
    <property type="match status" value="1"/>
</dbReference>
<dbReference type="PRINTS" id="PR00449">
    <property type="entry name" value="RASTRNSFRMNG"/>
</dbReference>
<dbReference type="Proteomes" id="UP000507962">
    <property type="component" value="Unassembled WGS sequence"/>
</dbReference>
<dbReference type="InterPro" id="IPR001806">
    <property type="entry name" value="Small_GTPase"/>
</dbReference>
<evidence type="ECO:0000313" key="2">
    <source>
        <dbReference type="Proteomes" id="UP000507962"/>
    </source>
</evidence>
<keyword evidence="2" id="KW-1185">Reference proteome</keyword>
<gene>
    <name evidence="1" type="ORF">MSL71_43590</name>
</gene>
<dbReference type="EMBL" id="CAADHO010000010">
    <property type="protein sequence ID" value="VFQ46689.1"/>
    <property type="molecule type" value="Genomic_DNA"/>
</dbReference>
<dbReference type="PANTHER" id="PTHR42708">
    <property type="entry name" value="ATP/GTP-BINDING PROTEIN-RELATED"/>
    <property type="match status" value="1"/>
</dbReference>
<dbReference type="PANTHER" id="PTHR42708:SF1">
    <property type="entry name" value="GLIDING MOTILITY PROTEIN MGLA"/>
    <property type="match status" value="1"/>
</dbReference>
<dbReference type="InterPro" id="IPR052705">
    <property type="entry name" value="Gliding_Motility_GTPase"/>
</dbReference>